<keyword evidence="3" id="KW-1185">Reference proteome</keyword>
<dbReference type="Proteomes" id="UP000824998">
    <property type="component" value="Unassembled WGS sequence"/>
</dbReference>
<dbReference type="EMBL" id="MU251419">
    <property type="protein sequence ID" value="KAG9235913.1"/>
    <property type="molecule type" value="Genomic_DNA"/>
</dbReference>
<feature type="compositionally biased region" description="Polar residues" evidence="1">
    <location>
        <begin position="39"/>
        <end position="48"/>
    </location>
</feature>
<feature type="compositionally biased region" description="Low complexity" evidence="1">
    <location>
        <begin position="139"/>
        <end position="156"/>
    </location>
</feature>
<evidence type="ECO:0000313" key="3">
    <source>
        <dbReference type="Proteomes" id="UP000824998"/>
    </source>
</evidence>
<evidence type="ECO:0000256" key="1">
    <source>
        <dbReference type="SAM" id="MobiDB-lite"/>
    </source>
</evidence>
<gene>
    <name evidence="2" type="ORF">BJ875DRAFT_252635</name>
</gene>
<evidence type="ECO:0000313" key="2">
    <source>
        <dbReference type="EMBL" id="KAG9235913.1"/>
    </source>
</evidence>
<dbReference type="AlphaFoldDB" id="A0A9P7YLF2"/>
<feature type="region of interest" description="Disordered" evidence="1">
    <location>
        <begin position="346"/>
        <end position="365"/>
    </location>
</feature>
<name>A0A9P7YLF2_9HELO</name>
<feature type="compositionally biased region" description="Polar residues" evidence="1">
    <location>
        <begin position="271"/>
        <end position="307"/>
    </location>
</feature>
<feature type="compositionally biased region" description="Low complexity" evidence="1">
    <location>
        <begin position="388"/>
        <end position="400"/>
    </location>
</feature>
<feature type="compositionally biased region" description="Polar residues" evidence="1">
    <location>
        <begin position="325"/>
        <end position="339"/>
    </location>
</feature>
<feature type="compositionally biased region" description="Low complexity" evidence="1">
    <location>
        <begin position="251"/>
        <end position="264"/>
    </location>
</feature>
<feature type="region of interest" description="Disordered" evidence="1">
    <location>
        <begin position="380"/>
        <end position="428"/>
    </location>
</feature>
<accession>A0A9P7YLF2</accession>
<feature type="compositionally biased region" description="Polar residues" evidence="1">
    <location>
        <begin position="109"/>
        <end position="132"/>
    </location>
</feature>
<comment type="caution">
    <text evidence="2">The sequence shown here is derived from an EMBL/GenBank/DDBJ whole genome shotgun (WGS) entry which is preliminary data.</text>
</comment>
<organism evidence="2 3">
    <name type="scientific">Amylocarpus encephaloides</name>
    <dbReference type="NCBI Taxonomy" id="45428"/>
    <lineage>
        <taxon>Eukaryota</taxon>
        <taxon>Fungi</taxon>
        <taxon>Dikarya</taxon>
        <taxon>Ascomycota</taxon>
        <taxon>Pezizomycotina</taxon>
        <taxon>Leotiomycetes</taxon>
        <taxon>Helotiales</taxon>
        <taxon>Helotiales incertae sedis</taxon>
        <taxon>Amylocarpus</taxon>
    </lineage>
</organism>
<feature type="region of interest" description="Disordered" evidence="1">
    <location>
        <begin position="250"/>
        <end position="339"/>
    </location>
</feature>
<proteinExistence type="predicted"/>
<reference evidence="2" key="1">
    <citation type="journal article" date="2021" name="IMA Fungus">
        <title>Genomic characterization of three marine fungi, including Emericellopsis atlantica sp. nov. with signatures of a generalist lifestyle and marine biomass degradation.</title>
        <authorList>
            <person name="Hagestad O.C."/>
            <person name="Hou L."/>
            <person name="Andersen J.H."/>
            <person name="Hansen E.H."/>
            <person name="Altermark B."/>
            <person name="Li C."/>
            <person name="Kuhnert E."/>
            <person name="Cox R.J."/>
            <person name="Crous P.W."/>
            <person name="Spatafora J.W."/>
            <person name="Lail K."/>
            <person name="Amirebrahimi M."/>
            <person name="Lipzen A."/>
            <person name="Pangilinan J."/>
            <person name="Andreopoulos W."/>
            <person name="Hayes R.D."/>
            <person name="Ng V."/>
            <person name="Grigoriev I.V."/>
            <person name="Jackson S.A."/>
            <person name="Sutton T.D.S."/>
            <person name="Dobson A.D.W."/>
            <person name="Rama T."/>
        </authorList>
    </citation>
    <scope>NUCLEOTIDE SEQUENCE</scope>
    <source>
        <strain evidence="2">TRa018bII</strain>
    </source>
</reference>
<sequence>MYKQASPQSRPELFDRSLLEIDSPVVQRKPPTLPMQPSRVVSFQQEPISQHGFLQVSNTPRQTISTASPLQQVTPSGRYNQAEPPPLNVLVPSTSSPPPLLQEFPPRQPQQAGSRPQESSRQSLPSQMQNNDFLPVVGPYPSRSQQPRQSSVTRRPVGAAVVPPSEHNHPTRRQVGTPSNPDPPVATQYPSGSETTVMPGMPAQNVPPQYRAYNSTISVPQALQVSRSESQPAVRISSVPNYEEYNVHGQPAPVSSATSAAVPAYGGTSYPRRSTNPGPLQAVQPSNRVSMQAQDYSGSNVTNTGYSQPARPNIRPSQDYRGTYPSPSQPAQLSNQVSAPSQEYLGRASTNNSAPLGTMPGSQGAMPTSIYNGSVYVGNAQYDNGRTQQGQPQSQAQQQRPRPPLLQNNDSFGNVAGELKNTWNRFRG</sequence>
<feature type="region of interest" description="Disordered" evidence="1">
    <location>
        <begin position="25"/>
        <end position="207"/>
    </location>
</feature>
<protein>
    <submittedName>
        <fullName evidence="2">Uncharacterized protein</fullName>
    </submittedName>
</protein>
<feature type="compositionally biased region" description="Polar residues" evidence="1">
    <location>
        <begin position="55"/>
        <end position="79"/>
    </location>
</feature>